<dbReference type="Proteomes" id="UP000501568">
    <property type="component" value="Chromosome"/>
</dbReference>
<dbReference type="AlphaFoldDB" id="A0A6G6Y661"/>
<gene>
    <name evidence="1" type="ORF">G5C33_09925</name>
</gene>
<dbReference type="RefSeq" id="WP_165327069.1">
    <property type="nucleotide sequence ID" value="NZ_CP049109.1"/>
</dbReference>
<protein>
    <submittedName>
        <fullName evidence="1">Uncharacterized protein</fullName>
    </submittedName>
</protein>
<reference evidence="1 2" key="1">
    <citation type="submission" date="2020-02" db="EMBL/GenBank/DDBJ databases">
        <authorList>
            <person name="Zheng R.K."/>
            <person name="Sun C.M."/>
        </authorList>
    </citation>
    <scope>NUCLEOTIDE SEQUENCE [LARGE SCALE GENOMIC DNA]</scope>
    <source>
        <strain evidence="2">zrk23</strain>
    </source>
</reference>
<sequence>MAQAPGGAISGSGLRLNLLLLLSAFLTSLTAMISGERPLDSVQIEQPSQPVARAAAAVAPGIQTVRQSVRFAPAAMRAVPVIPRWTQSPLLPPLSQLTDRRLE</sequence>
<name>A0A6G6Y661_9SPHN</name>
<evidence type="ECO:0000313" key="1">
    <source>
        <dbReference type="EMBL" id="QIG80066.1"/>
    </source>
</evidence>
<organism evidence="1 2">
    <name type="scientific">Stakelama tenebrarum</name>
    <dbReference type="NCBI Taxonomy" id="2711215"/>
    <lineage>
        <taxon>Bacteria</taxon>
        <taxon>Pseudomonadati</taxon>
        <taxon>Pseudomonadota</taxon>
        <taxon>Alphaproteobacteria</taxon>
        <taxon>Sphingomonadales</taxon>
        <taxon>Sphingomonadaceae</taxon>
        <taxon>Stakelama</taxon>
    </lineage>
</organism>
<proteinExistence type="predicted"/>
<evidence type="ECO:0000313" key="2">
    <source>
        <dbReference type="Proteomes" id="UP000501568"/>
    </source>
</evidence>
<accession>A0A6G6Y661</accession>
<dbReference type="EMBL" id="CP049109">
    <property type="protein sequence ID" value="QIG80066.1"/>
    <property type="molecule type" value="Genomic_DNA"/>
</dbReference>
<dbReference type="KEGG" id="spzr:G5C33_09925"/>
<keyword evidence="2" id="KW-1185">Reference proteome</keyword>